<dbReference type="Gene3D" id="1.10.3210.10">
    <property type="entry name" value="Hypothetical protein af1432"/>
    <property type="match status" value="2"/>
</dbReference>
<evidence type="ECO:0000259" key="1">
    <source>
        <dbReference type="PROSITE" id="PS51832"/>
    </source>
</evidence>
<gene>
    <name evidence="2" type="ORF">FHS48_000956</name>
</gene>
<dbReference type="Proteomes" id="UP000544872">
    <property type="component" value="Unassembled WGS sequence"/>
</dbReference>
<reference evidence="2 3" key="1">
    <citation type="submission" date="2020-08" db="EMBL/GenBank/DDBJ databases">
        <title>Genomic Encyclopedia of Type Strains, Phase IV (KMG-IV): sequencing the most valuable type-strain genomes for metagenomic binning, comparative biology and taxonomic classification.</title>
        <authorList>
            <person name="Goeker M."/>
        </authorList>
    </citation>
    <scope>NUCLEOTIDE SEQUENCE [LARGE SCALE GENOMIC DNA]</scope>
    <source>
        <strain evidence="2 3">DSM 11590</strain>
    </source>
</reference>
<dbReference type="PANTHER" id="PTHR43155">
    <property type="entry name" value="CYCLIC DI-GMP PHOSPHODIESTERASE PA4108-RELATED"/>
    <property type="match status" value="1"/>
</dbReference>
<accession>A0A7X0DLU0</accession>
<sequence>MAAPSVEVPVDRSVDRAVDRMSPGWTGLRLDLGQVAHTVARALDYVGIDDRSHGRRVGLMCARVAAELGWTPAQQTEALITGMLHDCGVSSTDMHRKLTESMEWSGAEDHCLKGQDALRHFAPFAGYAPAIRWHHTRWASLPQALSNETRMMTNLVFLCDRMDVQMAVFQADHPPVDLLQARFDLFDSLHVHAGLLFGPVPLAGLQQAIRRDSFWLELQDDFLDRAIFEILSVHERTVDVSFDDVLSLGAFLSQIVDAKSPFTRQHSLRVADLVEAMGTLLGYGPRRRELLRLAGLLHDIGKLRTPDEILEKGGPLSVTERDCMRRHPMDSKLILIDLFPDTPLARWVSHHHEKINGQGYPYGLSGAELDEETRLLTLCDIFQALSQNRPYRNRLKADEIMRIMVAMRDSGELDPDLFALLDAHRDRMYRIATADS</sequence>
<dbReference type="AlphaFoldDB" id="A0A7X0DLU0"/>
<dbReference type="SUPFAM" id="SSF109604">
    <property type="entry name" value="HD-domain/PDEase-like"/>
    <property type="match status" value="2"/>
</dbReference>
<dbReference type="Pfam" id="PF13487">
    <property type="entry name" value="HD_5"/>
    <property type="match status" value="1"/>
</dbReference>
<dbReference type="InterPro" id="IPR003607">
    <property type="entry name" value="HD/PDEase_dom"/>
</dbReference>
<dbReference type="GO" id="GO:0008081">
    <property type="term" value="F:phosphoric diester hydrolase activity"/>
    <property type="evidence" value="ECO:0007669"/>
    <property type="project" value="UniProtKB-ARBA"/>
</dbReference>
<evidence type="ECO:0000313" key="3">
    <source>
        <dbReference type="Proteomes" id="UP000544872"/>
    </source>
</evidence>
<dbReference type="PROSITE" id="PS51832">
    <property type="entry name" value="HD_GYP"/>
    <property type="match status" value="1"/>
</dbReference>
<dbReference type="EMBL" id="JACIIX010000002">
    <property type="protein sequence ID" value="MBB6209554.1"/>
    <property type="molecule type" value="Genomic_DNA"/>
</dbReference>
<dbReference type="CDD" id="cd00077">
    <property type="entry name" value="HDc"/>
    <property type="match status" value="2"/>
</dbReference>
<dbReference type="InterPro" id="IPR006675">
    <property type="entry name" value="HDIG_dom"/>
</dbReference>
<keyword evidence="2" id="KW-0808">Transferase</keyword>
<keyword evidence="3" id="KW-1185">Reference proteome</keyword>
<dbReference type="RefSeq" id="WP_184261918.1">
    <property type="nucleotide sequence ID" value="NZ_JACIIX010000002.1"/>
</dbReference>
<dbReference type="NCBIfam" id="TIGR00277">
    <property type="entry name" value="HDIG"/>
    <property type="match status" value="1"/>
</dbReference>
<dbReference type="InterPro" id="IPR037522">
    <property type="entry name" value="HD_GYP_dom"/>
</dbReference>
<protein>
    <submittedName>
        <fullName evidence="2">Putative nucleotidyltransferase with HDIG domain</fullName>
    </submittedName>
</protein>
<dbReference type="SMART" id="SM00471">
    <property type="entry name" value="HDc"/>
    <property type="match status" value="2"/>
</dbReference>
<evidence type="ECO:0000313" key="2">
    <source>
        <dbReference type="EMBL" id="MBB6209554.1"/>
    </source>
</evidence>
<proteinExistence type="predicted"/>
<name>A0A7X0DLU0_NOVIT</name>
<comment type="caution">
    <text evidence="2">The sequence shown here is derived from an EMBL/GenBank/DDBJ whole genome shotgun (WGS) entry which is preliminary data.</text>
</comment>
<dbReference type="GO" id="GO:0016740">
    <property type="term" value="F:transferase activity"/>
    <property type="evidence" value="ECO:0007669"/>
    <property type="project" value="UniProtKB-KW"/>
</dbReference>
<feature type="domain" description="HD-GYP" evidence="1">
    <location>
        <begin position="241"/>
        <end position="436"/>
    </location>
</feature>
<organism evidence="2 3">
    <name type="scientific">Novispirillum itersonii</name>
    <name type="common">Aquaspirillum itersonii</name>
    <dbReference type="NCBI Taxonomy" id="189"/>
    <lineage>
        <taxon>Bacteria</taxon>
        <taxon>Pseudomonadati</taxon>
        <taxon>Pseudomonadota</taxon>
        <taxon>Alphaproteobacteria</taxon>
        <taxon>Rhodospirillales</taxon>
        <taxon>Novispirillaceae</taxon>
        <taxon>Novispirillum</taxon>
    </lineage>
</organism>
<dbReference type="PANTHER" id="PTHR43155:SF1">
    <property type="entry name" value="3'3'-CGAMP-SPECIFIC PHOSPHODIESTERASE 1"/>
    <property type="match status" value="1"/>
</dbReference>